<dbReference type="Proteomes" id="UP001164539">
    <property type="component" value="Chromosome 5"/>
</dbReference>
<organism evidence="1 2">
    <name type="scientific">Melia azedarach</name>
    <name type="common">Chinaberry tree</name>
    <dbReference type="NCBI Taxonomy" id="155640"/>
    <lineage>
        <taxon>Eukaryota</taxon>
        <taxon>Viridiplantae</taxon>
        <taxon>Streptophyta</taxon>
        <taxon>Embryophyta</taxon>
        <taxon>Tracheophyta</taxon>
        <taxon>Spermatophyta</taxon>
        <taxon>Magnoliopsida</taxon>
        <taxon>eudicotyledons</taxon>
        <taxon>Gunneridae</taxon>
        <taxon>Pentapetalae</taxon>
        <taxon>rosids</taxon>
        <taxon>malvids</taxon>
        <taxon>Sapindales</taxon>
        <taxon>Meliaceae</taxon>
        <taxon>Melia</taxon>
    </lineage>
</organism>
<reference evidence="1 2" key="1">
    <citation type="journal article" date="2023" name="Science">
        <title>Complex scaffold remodeling in plant triterpene biosynthesis.</title>
        <authorList>
            <person name="De La Pena R."/>
            <person name="Hodgson H."/>
            <person name="Liu J.C."/>
            <person name="Stephenson M.J."/>
            <person name="Martin A.C."/>
            <person name="Owen C."/>
            <person name="Harkess A."/>
            <person name="Leebens-Mack J."/>
            <person name="Jimenez L.E."/>
            <person name="Osbourn A."/>
            <person name="Sattely E.S."/>
        </authorList>
    </citation>
    <scope>NUCLEOTIDE SEQUENCE [LARGE SCALE GENOMIC DNA]</scope>
    <source>
        <strain evidence="2">cv. JPN11</strain>
        <tissue evidence="1">Leaf</tissue>
    </source>
</reference>
<evidence type="ECO:0000313" key="2">
    <source>
        <dbReference type="Proteomes" id="UP001164539"/>
    </source>
</evidence>
<comment type="caution">
    <text evidence="1">The sequence shown here is derived from an EMBL/GenBank/DDBJ whole genome shotgun (WGS) entry which is preliminary data.</text>
</comment>
<accession>A0ACC1Y4X8</accession>
<sequence>MFLFCKSNPYTMGMLPPSPFFILLATLLATSHGFDFDITHQIHPLRPQSGARSTDVPGLSCQSWRFGVETNNIRGWKTVPDKCEGYVGHYMLGQQYRKDSEVVANEAILYAQSLKLAGDGKDIWVFDIDETSLSNLPYYAKHGFGVEPYNATFFNEWVNKGEAPSLPESLRLYNKLLSLGVKIVFITGRPEDQKKVTAKNLQSVGFHTWEKLIHKGSAFSGKTAVVYKSSERKELENGGYRIIGNIGDQWSDLLGTNTGNRTFKLPDPLYYIS</sequence>
<protein>
    <submittedName>
        <fullName evidence="1">Acid phosphatase 1-like</fullName>
    </submittedName>
</protein>
<proteinExistence type="predicted"/>
<dbReference type="EMBL" id="CM051398">
    <property type="protein sequence ID" value="KAJ4718004.1"/>
    <property type="molecule type" value="Genomic_DNA"/>
</dbReference>
<evidence type="ECO:0000313" key="1">
    <source>
        <dbReference type="EMBL" id="KAJ4718004.1"/>
    </source>
</evidence>
<gene>
    <name evidence="1" type="ORF">OWV82_009742</name>
</gene>
<keyword evidence="2" id="KW-1185">Reference proteome</keyword>
<name>A0ACC1Y4X8_MELAZ</name>